<dbReference type="EMBL" id="FZOT01000007">
    <property type="protein sequence ID" value="SNS81293.1"/>
    <property type="molecule type" value="Genomic_DNA"/>
</dbReference>
<gene>
    <name evidence="1" type="ORF">SAMN06265795_10712</name>
</gene>
<evidence type="ECO:0000313" key="2">
    <source>
        <dbReference type="Proteomes" id="UP000198284"/>
    </source>
</evidence>
<name>A0A239HKD8_9BURK</name>
<evidence type="ECO:0000313" key="1">
    <source>
        <dbReference type="EMBL" id="SNS81293.1"/>
    </source>
</evidence>
<proteinExistence type="predicted"/>
<reference evidence="1 2" key="1">
    <citation type="submission" date="2017-06" db="EMBL/GenBank/DDBJ databases">
        <authorList>
            <person name="Kim H.J."/>
            <person name="Triplett B.A."/>
        </authorList>
    </citation>
    <scope>NUCLEOTIDE SEQUENCE [LARGE SCALE GENOMIC DNA]</scope>
    <source>
        <strain evidence="1 2">U15</strain>
    </source>
</reference>
<dbReference type="RefSeq" id="WP_089399610.1">
    <property type="nucleotide sequence ID" value="NZ_FZOT01000007.1"/>
</dbReference>
<protein>
    <submittedName>
        <fullName evidence="1">Uncharacterized protein</fullName>
    </submittedName>
</protein>
<dbReference type="Proteomes" id="UP000198284">
    <property type="component" value="Unassembled WGS sequence"/>
</dbReference>
<keyword evidence="2" id="KW-1185">Reference proteome</keyword>
<dbReference type="AlphaFoldDB" id="A0A239HKD8"/>
<organism evidence="1 2">
    <name type="scientific">Noviherbaspirillum humi</name>
    <dbReference type="NCBI Taxonomy" id="1688639"/>
    <lineage>
        <taxon>Bacteria</taxon>
        <taxon>Pseudomonadati</taxon>
        <taxon>Pseudomonadota</taxon>
        <taxon>Betaproteobacteria</taxon>
        <taxon>Burkholderiales</taxon>
        <taxon>Oxalobacteraceae</taxon>
        <taxon>Noviherbaspirillum</taxon>
    </lineage>
</organism>
<dbReference type="OrthoDB" id="6195511at2"/>
<accession>A0A239HKD8</accession>
<sequence length="204" mass="22087">MVMPDAPRNQASADAEPVAVPPHTLAGEAVDHSRRRFTSAGVAASGVVLTLASRSALAAADCKMVTTPSAFASCNTSAYGPGQQQTQGRSPGFWKNDVSSKAWPVPQESLFKNYFSCWRGSPYAGQGVTLYYLLDHRDFDVDNLGMHLVAALLNARMGWTPFLSESIIRSMFTEWQSTGGYKPSATANPWNSAEIVMYLKATML</sequence>